<dbReference type="RefSeq" id="WP_002976438.1">
    <property type="nucleotide sequence ID" value="NZ_GL379781.1"/>
</dbReference>
<comment type="caution">
    <text evidence="1">The sequence shown here is derived from an EMBL/GenBank/DDBJ whole genome shotgun (WGS) entry which is preliminary data.</text>
</comment>
<dbReference type="Proteomes" id="UP000002969">
    <property type="component" value="Unassembled WGS sequence"/>
</dbReference>
<dbReference type="EMBL" id="ACKQ02000006">
    <property type="protein sequence ID" value="EFK36293.1"/>
    <property type="molecule type" value="Genomic_DNA"/>
</dbReference>
<keyword evidence="2" id="KW-1185">Reference proteome</keyword>
<proteinExistence type="predicted"/>
<evidence type="ECO:0000313" key="1">
    <source>
        <dbReference type="EMBL" id="EFK36293.1"/>
    </source>
</evidence>
<dbReference type="GeneID" id="93020206"/>
<name>A0ABN0ATC0_CHRGE</name>
<evidence type="ECO:0000313" key="2">
    <source>
        <dbReference type="Proteomes" id="UP000002969"/>
    </source>
</evidence>
<sequence length="156" mass="17288">MNNQLYIILFWMLASCGMPVSSLSQDKTVSVISAEKKEWIGGRAGVRGAVYTVKMKKKNNSVITVKTFRAEGNTIPFVQNNAGSIITVIGNLPYKNDEDIKAADQMPVGSPVENSVPQKLNPKDNWIEYTVKGSQVLHKINFERFISIETSEEPAP</sequence>
<evidence type="ECO:0008006" key="3">
    <source>
        <dbReference type="Google" id="ProtNLM"/>
    </source>
</evidence>
<accession>A0ABN0ATC0</accession>
<protein>
    <recommendedName>
        <fullName evidence="3">Lipoprotein</fullName>
    </recommendedName>
</protein>
<organism evidence="1 2">
    <name type="scientific">Chryseobacterium gleum ATCC 35910</name>
    <dbReference type="NCBI Taxonomy" id="525257"/>
    <lineage>
        <taxon>Bacteria</taxon>
        <taxon>Pseudomonadati</taxon>
        <taxon>Bacteroidota</taxon>
        <taxon>Flavobacteriia</taxon>
        <taxon>Flavobacteriales</taxon>
        <taxon>Weeksellaceae</taxon>
        <taxon>Chryseobacterium group</taxon>
        <taxon>Chryseobacterium</taxon>
    </lineage>
</organism>
<gene>
    <name evidence="1" type="ORF">HMPREF0204_11740</name>
</gene>
<reference evidence="1" key="1">
    <citation type="submission" date="2010-06" db="EMBL/GenBank/DDBJ databases">
        <authorList>
            <person name="Muzny D."/>
            <person name="Qin X."/>
            <person name="Buhay C."/>
            <person name="Dugan-Rocha S."/>
            <person name="Ding Y."/>
            <person name="Chen G."/>
            <person name="Hawes A."/>
            <person name="Holder M."/>
            <person name="Jhangiani S."/>
            <person name="Johnson A."/>
            <person name="Khan Z."/>
            <person name="Li Z."/>
            <person name="Liu W."/>
            <person name="Liu X."/>
            <person name="Perez L."/>
            <person name="Shen H."/>
            <person name="Wang Q."/>
            <person name="Watt J."/>
            <person name="Xi L."/>
            <person name="Xin Y."/>
            <person name="Zhou J."/>
            <person name="Deng J."/>
            <person name="Jiang H."/>
            <person name="Liu Y."/>
            <person name="Qu J."/>
            <person name="Song X.-Z."/>
            <person name="Zhang L."/>
            <person name="Villasana D."/>
            <person name="Johnson A."/>
            <person name="Liu J."/>
            <person name="Liyanage D."/>
            <person name="Lorensuhewa L."/>
            <person name="Robinson T."/>
            <person name="Song A."/>
            <person name="Song B.-B."/>
            <person name="Dinh H."/>
            <person name="Thornton R."/>
            <person name="Coyle M."/>
            <person name="Francisco L."/>
            <person name="Jackson L."/>
            <person name="Javaid M."/>
            <person name="Korchina V."/>
            <person name="Kovar C."/>
            <person name="Mata R."/>
            <person name="Mathew T."/>
            <person name="Ngo R."/>
            <person name="Nguyen L."/>
            <person name="Nguyen N."/>
            <person name="Okwuonu G."/>
            <person name="Ongeri F."/>
            <person name="Pham C."/>
            <person name="Simmons D."/>
            <person name="Wilczek-Boney K."/>
            <person name="Hale W."/>
            <person name="Jakkamsetti A."/>
            <person name="Pham P."/>
            <person name="Ruth R."/>
            <person name="San Lucas F."/>
            <person name="Warren J."/>
            <person name="Zhang J."/>
            <person name="Zhao Z."/>
            <person name="Zhou C."/>
            <person name="Zhu D."/>
            <person name="Lee S."/>
            <person name="Bess C."/>
            <person name="Blankenburg K."/>
            <person name="Forbes L."/>
            <person name="Fu Q."/>
            <person name="Gubbala S."/>
            <person name="Hirani K."/>
            <person name="Jayaseelan J.C."/>
            <person name="Lara F."/>
            <person name="Munidasa M."/>
            <person name="Palculict T."/>
            <person name="Patil S."/>
            <person name="Pu L.-L."/>
            <person name="Saada N."/>
            <person name="Tang L."/>
            <person name="Weissenberger G."/>
            <person name="Zhu Y."/>
            <person name="Hemphill L."/>
            <person name="Shang Y."/>
            <person name="Youmans B."/>
            <person name="Ayvaz T."/>
            <person name="Ross M."/>
            <person name="Santibanez J."/>
            <person name="Aqrawi P."/>
            <person name="Gross S."/>
            <person name="Joshi V."/>
            <person name="Fowler G."/>
            <person name="Nazareth L."/>
            <person name="Reid J."/>
            <person name="Worley K."/>
            <person name="Petrosino J."/>
            <person name="Highlander S."/>
            <person name="Gibbs R."/>
        </authorList>
    </citation>
    <scope>NUCLEOTIDE SEQUENCE [LARGE SCALE GENOMIC DNA]</scope>
    <source>
        <strain evidence="1">ATCC 35910</strain>
    </source>
</reference>